<organism evidence="2">
    <name type="scientific">Desulfovibrio sp. U5L</name>
    <dbReference type="NCBI Taxonomy" id="596152"/>
    <lineage>
        <taxon>Bacteria</taxon>
        <taxon>Pseudomonadati</taxon>
        <taxon>Thermodesulfobacteriota</taxon>
        <taxon>Desulfovibrionia</taxon>
        <taxon>Desulfovibrionales</taxon>
        <taxon>Desulfovibrionaceae</taxon>
        <taxon>Desulfovibrio</taxon>
    </lineage>
</organism>
<dbReference type="Pfam" id="PF00535">
    <property type="entry name" value="Glycos_transf_2"/>
    <property type="match status" value="1"/>
</dbReference>
<dbReference type="AlphaFoldDB" id="I2Q3J2"/>
<reference evidence="2" key="1">
    <citation type="submission" date="2011-11" db="EMBL/GenBank/DDBJ databases">
        <title>Improved High-Quality Draft sequence of Desulfovibrio sp. U5L.</title>
        <authorList>
            <consortium name="US DOE Joint Genome Institute"/>
            <person name="Lucas S."/>
            <person name="Han J."/>
            <person name="Lapidus A."/>
            <person name="Cheng J.-F."/>
            <person name="Goodwin L."/>
            <person name="Pitluck S."/>
            <person name="Peters L."/>
            <person name="Ovchinnikova G."/>
            <person name="Held B."/>
            <person name="Detter J.C."/>
            <person name="Han C."/>
            <person name="Tapia R."/>
            <person name="Land M."/>
            <person name="Hauser L."/>
            <person name="Kyrpides N."/>
            <person name="Ivanova N."/>
            <person name="Pagani I."/>
            <person name="Gabster J."/>
            <person name="Walker C."/>
            <person name="Stolyar S."/>
            <person name="Stahl D."/>
            <person name="Arkin A."/>
            <person name="Dehal P."/>
            <person name="Hazen T."/>
            <person name="Woyke T."/>
        </authorList>
    </citation>
    <scope>NUCLEOTIDE SEQUENCE [LARGE SCALE GENOMIC DNA]</scope>
    <source>
        <strain evidence="2">U5L</strain>
    </source>
</reference>
<dbReference type="InterPro" id="IPR050834">
    <property type="entry name" value="Glycosyltransf_2"/>
</dbReference>
<dbReference type="STRING" id="596152.DesU5LDRAFT_2696"/>
<dbReference type="PANTHER" id="PTHR43685:SF2">
    <property type="entry name" value="GLYCOSYLTRANSFERASE 2-LIKE DOMAIN-CONTAINING PROTEIN"/>
    <property type="match status" value="1"/>
</dbReference>
<dbReference type="eggNOG" id="COG1216">
    <property type="taxonomic scope" value="Bacteria"/>
</dbReference>
<dbReference type="EMBL" id="JH600068">
    <property type="protein sequence ID" value="EIG54348.1"/>
    <property type="molecule type" value="Genomic_DNA"/>
</dbReference>
<accession>I2Q3J2</accession>
<dbReference type="GO" id="GO:0016740">
    <property type="term" value="F:transferase activity"/>
    <property type="evidence" value="ECO:0007669"/>
    <property type="project" value="UniProtKB-KW"/>
</dbReference>
<proteinExistence type="predicted"/>
<evidence type="ECO:0000313" key="2">
    <source>
        <dbReference type="EMBL" id="EIG54348.1"/>
    </source>
</evidence>
<dbReference type="InterPro" id="IPR029044">
    <property type="entry name" value="Nucleotide-diphossugar_trans"/>
</dbReference>
<dbReference type="PANTHER" id="PTHR43685">
    <property type="entry name" value="GLYCOSYLTRANSFERASE"/>
    <property type="match status" value="1"/>
</dbReference>
<dbReference type="SUPFAM" id="SSF53448">
    <property type="entry name" value="Nucleotide-diphospho-sugar transferases"/>
    <property type="match status" value="1"/>
</dbReference>
<dbReference type="CDD" id="cd00761">
    <property type="entry name" value="Glyco_tranf_GTA_type"/>
    <property type="match status" value="1"/>
</dbReference>
<evidence type="ECO:0000259" key="1">
    <source>
        <dbReference type="Pfam" id="PF00535"/>
    </source>
</evidence>
<gene>
    <name evidence="2" type="ORF">DesU5LDRAFT_2696</name>
</gene>
<protein>
    <submittedName>
        <fullName evidence="2">Glycosyl transferase</fullName>
    </submittedName>
</protein>
<feature type="domain" description="Glycosyltransferase 2-like" evidence="1">
    <location>
        <begin position="23"/>
        <end position="158"/>
    </location>
</feature>
<keyword evidence="2" id="KW-0808">Transferase</keyword>
<dbReference type="Gene3D" id="3.90.550.10">
    <property type="entry name" value="Spore Coat Polysaccharide Biosynthesis Protein SpsA, Chain A"/>
    <property type="match status" value="1"/>
</dbReference>
<dbReference type="InterPro" id="IPR001173">
    <property type="entry name" value="Glyco_trans_2-like"/>
</dbReference>
<name>I2Q3J2_9BACT</name>
<sequence>MGGASPKGNGEGRGDPGRDVLVSVVIPTRDRAELVVRALASVLAQTHAALEVLVVDDGSVDDTAEKLAAIADPRLRVLSHAAGRGVSAARNTGLGAAGGAYVALLDSDDEWLPAKIGRQLAFMRERKLWVSQTQEIWMRHGRRVNPTAGNRKPDGFFFELALARCVVSPSTVMGTRAYWEEIGGFDETLPACEDYDLWLRTLIRHPVGLVDEYLAVRHGGRPDQLSAIHLGQDLYRIRSMARLLRRTDLSPWHRDCTRKELRRKALIYATGCLKRDRPEEAGRVLALAEDAAAL</sequence>
<dbReference type="HOGENOM" id="CLU_025996_0_0_7"/>